<keyword evidence="1" id="KW-1133">Transmembrane helix</keyword>
<keyword evidence="3" id="KW-1185">Reference proteome</keyword>
<evidence type="ECO:0008006" key="4">
    <source>
        <dbReference type="Google" id="ProtNLM"/>
    </source>
</evidence>
<reference evidence="2 3" key="1">
    <citation type="submission" date="2019-11" db="EMBL/GenBank/DDBJ databases">
        <title>Comparative genomics of hydrocarbon-degrading Desulfosarcina strains.</title>
        <authorList>
            <person name="Watanabe M."/>
            <person name="Kojima H."/>
            <person name="Fukui M."/>
        </authorList>
    </citation>
    <scope>NUCLEOTIDE SEQUENCE [LARGE SCALE GENOMIC DNA]</scope>
    <source>
        <strain evidence="2 3">PP31</strain>
    </source>
</reference>
<keyword evidence="1" id="KW-0472">Membrane</keyword>
<gene>
    <name evidence="2" type="ORF">DSCW_23620</name>
</gene>
<evidence type="ECO:0000313" key="2">
    <source>
        <dbReference type="EMBL" id="BBO74945.1"/>
    </source>
</evidence>
<keyword evidence="1" id="KW-0812">Transmembrane</keyword>
<organism evidence="2 3">
    <name type="scientific">Desulfosarcina widdelii</name>
    <dbReference type="NCBI Taxonomy" id="947919"/>
    <lineage>
        <taxon>Bacteria</taxon>
        <taxon>Pseudomonadati</taxon>
        <taxon>Thermodesulfobacteriota</taxon>
        <taxon>Desulfobacteria</taxon>
        <taxon>Desulfobacterales</taxon>
        <taxon>Desulfosarcinaceae</taxon>
        <taxon>Desulfosarcina</taxon>
    </lineage>
</organism>
<dbReference type="KEGG" id="dwd:DSCW_23620"/>
<sequence>MKKLIAFFKEEDGLETVEYGIILGLIVAGTIGLVVTIGNWVNTSFTNVSTELTANPPN</sequence>
<accession>A0A5K7Z2L5</accession>
<dbReference type="EMBL" id="AP021875">
    <property type="protein sequence ID" value="BBO74945.1"/>
    <property type="molecule type" value="Genomic_DNA"/>
</dbReference>
<protein>
    <recommendedName>
        <fullName evidence="4">Pilin</fullName>
    </recommendedName>
</protein>
<evidence type="ECO:0000313" key="3">
    <source>
        <dbReference type="Proteomes" id="UP000427769"/>
    </source>
</evidence>
<dbReference type="RefSeq" id="WP_197740534.1">
    <property type="nucleotide sequence ID" value="NZ_AP021875.1"/>
</dbReference>
<feature type="transmembrane region" description="Helical" evidence="1">
    <location>
        <begin position="21"/>
        <end position="41"/>
    </location>
</feature>
<name>A0A5K7Z2L5_9BACT</name>
<evidence type="ECO:0000256" key="1">
    <source>
        <dbReference type="SAM" id="Phobius"/>
    </source>
</evidence>
<proteinExistence type="predicted"/>
<dbReference type="AlphaFoldDB" id="A0A5K7Z2L5"/>
<dbReference type="Proteomes" id="UP000427769">
    <property type="component" value="Chromosome"/>
</dbReference>